<evidence type="ECO:0000256" key="3">
    <source>
        <dbReference type="ARBA" id="ARBA00022840"/>
    </source>
</evidence>
<dbReference type="Gene3D" id="3.30.420.40">
    <property type="match status" value="2"/>
</dbReference>
<dbReference type="EMBL" id="RAVZ01000036">
    <property type="protein sequence ID" value="RKG91942.1"/>
    <property type="molecule type" value="Genomic_DNA"/>
</dbReference>
<dbReference type="FunFam" id="3.90.640.10:FF:000003">
    <property type="entry name" value="Molecular chaperone DnaK"/>
    <property type="match status" value="1"/>
</dbReference>
<proteinExistence type="inferred from homology"/>
<evidence type="ECO:0000313" key="8">
    <source>
        <dbReference type="Proteomes" id="UP000268094"/>
    </source>
</evidence>
<keyword evidence="4" id="KW-0143">Chaperone</keyword>
<evidence type="ECO:0000256" key="5">
    <source>
        <dbReference type="RuleBase" id="RU003322"/>
    </source>
</evidence>
<comment type="similarity">
    <text evidence="1 5">Belongs to the heat shock protein 70 family.</text>
</comment>
<evidence type="ECO:0000256" key="2">
    <source>
        <dbReference type="ARBA" id="ARBA00022741"/>
    </source>
</evidence>
<dbReference type="InterPro" id="IPR043129">
    <property type="entry name" value="ATPase_NBD"/>
</dbReference>
<keyword evidence="3 5" id="KW-0067">ATP-binding</keyword>
<dbReference type="FunFam" id="3.30.420.40:FF:000071">
    <property type="entry name" value="Molecular chaperone DnaK"/>
    <property type="match status" value="1"/>
</dbReference>
<protein>
    <submittedName>
        <fullName evidence="7">Molecular chaperone HscC</fullName>
    </submittedName>
</protein>
<keyword evidence="8" id="KW-1185">Reference proteome</keyword>
<sequence length="594" mass="64175">MSSRGPSGTCVRGEKMSGGQGRSPIVGIDLGTTYSLVAVMRDGRPTVVPNALGEVLTPSAVGLTENGEVLVGAAAKARAVLDPSSGAVAFKRDMGLERPRILGGRSFTPQELSSLVLGSLKRDAEAALGVPIEEAVVTVPAYFGDLQRQATRDAGAIAGLKVERIINEPTAAALAYGLHERDREMRVAVLDLGGGTFDVTVLEIIEGVIEIQSSAGDARLGGEDFDTALARYVAHAWREKQGLDLEEHAAAWSRLREACEGVKRRLSAAERTRLVLPDLPLETGRRLTLDLELSRDDAERAWAPVLERVRGPIRQALKDASLQAKDVDEVLLVGGSTRMPCVAAMSAELFGRLPLRKLPPDEAVALGAAVQGAMKGGDRAVEDLIVTDVAPFTLGVATAAQAGRQHITGIFSPILERGTVIPTSRVERYSTSRDFQREIRLEVYQGEHARCEDNVKLGEYLFQGLPPAPASEQAVDVRFTYDLNGILEVEMTVVSTGRKSAFVIEQRPGRLTPEQLEEARQRMNALKLHPRDALPNTTAMARADALFVQLTGPLRDELAAAIAAFRLALEAQEPVRIGEIRERLNAMVRHLKER</sequence>
<name>A0A3A8J8A3_9BACT</name>
<dbReference type="Pfam" id="PF00012">
    <property type="entry name" value="HSP70"/>
    <property type="match status" value="2"/>
</dbReference>
<keyword evidence="2 5" id="KW-0547">Nucleotide-binding</keyword>
<dbReference type="InterPro" id="IPR029047">
    <property type="entry name" value="HSP70_peptide-bd_sf"/>
</dbReference>
<dbReference type="PROSITE" id="PS00297">
    <property type="entry name" value="HSP70_1"/>
    <property type="match status" value="1"/>
</dbReference>
<dbReference type="PROSITE" id="PS00329">
    <property type="entry name" value="HSP70_2"/>
    <property type="match status" value="1"/>
</dbReference>
<gene>
    <name evidence="7" type="ORF">D7V88_08085</name>
</gene>
<dbReference type="Proteomes" id="UP000268094">
    <property type="component" value="Unassembled WGS sequence"/>
</dbReference>
<evidence type="ECO:0000256" key="1">
    <source>
        <dbReference type="ARBA" id="ARBA00007381"/>
    </source>
</evidence>
<dbReference type="PRINTS" id="PR00301">
    <property type="entry name" value="HEATSHOCK70"/>
</dbReference>
<dbReference type="GO" id="GO:0005524">
    <property type="term" value="F:ATP binding"/>
    <property type="evidence" value="ECO:0007669"/>
    <property type="project" value="UniProtKB-KW"/>
</dbReference>
<dbReference type="InterPro" id="IPR018181">
    <property type="entry name" value="Heat_shock_70_CS"/>
</dbReference>
<dbReference type="InterPro" id="IPR013126">
    <property type="entry name" value="Hsp_70_fam"/>
</dbReference>
<dbReference type="Gene3D" id="3.90.640.10">
    <property type="entry name" value="Actin, Chain A, domain 4"/>
    <property type="match status" value="1"/>
</dbReference>
<dbReference type="SUPFAM" id="SSF53067">
    <property type="entry name" value="Actin-like ATPase domain"/>
    <property type="match status" value="2"/>
</dbReference>
<dbReference type="GO" id="GO:0140662">
    <property type="term" value="F:ATP-dependent protein folding chaperone"/>
    <property type="evidence" value="ECO:0007669"/>
    <property type="project" value="InterPro"/>
</dbReference>
<feature type="region of interest" description="Disordered" evidence="6">
    <location>
        <begin position="1"/>
        <end position="22"/>
    </location>
</feature>
<accession>A0A3A8J8A3</accession>
<comment type="caution">
    <text evidence="7">The sequence shown here is derived from an EMBL/GenBank/DDBJ whole genome shotgun (WGS) entry which is preliminary data.</text>
</comment>
<dbReference type="SUPFAM" id="SSF100920">
    <property type="entry name" value="Heat shock protein 70kD (HSP70), peptide-binding domain"/>
    <property type="match status" value="1"/>
</dbReference>
<organism evidence="7 8">
    <name type="scientific">Corallococcus terminator</name>
    <dbReference type="NCBI Taxonomy" id="2316733"/>
    <lineage>
        <taxon>Bacteria</taxon>
        <taxon>Pseudomonadati</taxon>
        <taxon>Myxococcota</taxon>
        <taxon>Myxococcia</taxon>
        <taxon>Myxococcales</taxon>
        <taxon>Cystobacterineae</taxon>
        <taxon>Myxococcaceae</taxon>
        <taxon>Corallococcus</taxon>
    </lineage>
</organism>
<evidence type="ECO:0000256" key="4">
    <source>
        <dbReference type="ARBA" id="ARBA00023186"/>
    </source>
</evidence>
<dbReference type="Gene3D" id="2.60.34.10">
    <property type="entry name" value="Substrate Binding Domain Of DNAk, Chain A, domain 1"/>
    <property type="match status" value="1"/>
</dbReference>
<dbReference type="PANTHER" id="PTHR19375">
    <property type="entry name" value="HEAT SHOCK PROTEIN 70KDA"/>
    <property type="match status" value="1"/>
</dbReference>
<dbReference type="AlphaFoldDB" id="A0A3A8J8A3"/>
<reference evidence="8" key="1">
    <citation type="submission" date="2018-09" db="EMBL/GenBank/DDBJ databases">
        <authorList>
            <person name="Livingstone P.G."/>
            <person name="Whitworth D.E."/>
        </authorList>
    </citation>
    <scope>NUCLEOTIDE SEQUENCE [LARGE SCALE GENOMIC DNA]</scope>
    <source>
        <strain evidence="8">CA054A</strain>
    </source>
</reference>
<dbReference type="PROSITE" id="PS01036">
    <property type="entry name" value="HSP70_3"/>
    <property type="match status" value="1"/>
</dbReference>
<evidence type="ECO:0000313" key="7">
    <source>
        <dbReference type="EMBL" id="RKG91942.1"/>
    </source>
</evidence>
<evidence type="ECO:0000256" key="6">
    <source>
        <dbReference type="SAM" id="MobiDB-lite"/>
    </source>
</evidence>